<protein>
    <submittedName>
        <fullName evidence="2">DNA-3-methyladenine glycosylase I</fullName>
    </submittedName>
</protein>
<evidence type="ECO:0000256" key="1">
    <source>
        <dbReference type="PIRSR" id="PIRSR605019-1"/>
    </source>
</evidence>
<dbReference type="InterPro" id="IPR052891">
    <property type="entry name" value="DNA-3mA_glycosylase"/>
</dbReference>
<dbReference type="RefSeq" id="WP_045040128.1">
    <property type="nucleotide sequence ID" value="NZ_PYLU01000005.1"/>
</dbReference>
<name>A0A2T3MR60_9GAMM</name>
<dbReference type="PANTHER" id="PTHR30037:SF4">
    <property type="entry name" value="DNA-3-METHYLADENINE GLYCOSYLASE I"/>
    <property type="match status" value="1"/>
</dbReference>
<dbReference type="Proteomes" id="UP000241954">
    <property type="component" value="Unassembled WGS sequence"/>
</dbReference>
<dbReference type="EMBL" id="PYLW01000001">
    <property type="protein sequence ID" value="PSV99733.1"/>
    <property type="molecule type" value="Genomic_DNA"/>
</dbReference>
<dbReference type="GO" id="GO:0046872">
    <property type="term" value="F:metal ion binding"/>
    <property type="evidence" value="ECO:0007669"/>
    <property type="project" value="UniProtKB-KW"/>
</dbReference>
<dbReference type="PANTHER" id="PTHR30037">
    <property type="entry name" value="DNA-3-METHYLADENINE GLYCOSYLASE 1"/>
    <property type="match status" value="1"/>
</dbReference>
<dbReference type="GO" id="GO:0008725">
    <property type="term" value="F:DNA-3-methyladenine glycosylase activity"/>
    <property type="evidence" value="ECO:0007669"/>
    <property type="project" value="InterPro"/>
</dbReference>
<dbReference type="OrthoDB" id="9807664at2"/>
<gene>
    <name evidence="2" type="ORF">C9I88_00810</name>
</gene>
<evidence type="ECO:0000313" key="3">
    <source>
        <dbReference type="Proteomes" id="UP000241954"/>
    </source>
</evidence>
<proteinExistence type="predicted"/>
<dbReference type="InterPro" id="IPR011257">
    <property type="entry name" value="DNA_glycosylase"/>
</dbReference>
<dbReference type="InterPro" id="IPR005019">
    <property type="entry name" value="Adenine_glyco"/>
</dbReference>
<keyword evidence="1" id="KW-0862">Zinc</keyword>
<organism evidence="2 3">
    <name type="scientific">Photobacterium iliopiscarium</name>
    <dbReference type="NCBI Taxonomy" id="56192"/>
    <lineage>
        <taxon>Bacteria</taxon>
        <taxon>Pseudomonadati</taxon>
        <taxon>Pseudomonadota</taxon>
        <taxon>Gammaproteobacteria</taxon>
        <taxon>Vibrionales</taxon>
        <taxon>Vibrionaceae</taxon>
        <taxon>Photobacterium</taxon>
    </lineage>
</organism>
<comment type="caution">
    <text evidence="2">The sequence shown here is derived from an EMBL/GenBank/DDBJ whole genome shotgun (WGS) entry which is preliminary data.</text>
</comment>
<dbReference type="SUPFAM" id="SSF48150">
    <property type="entry name" value="DNA-glycosylase"/>
    <property type="match status" value="1"/>
</dbReference>
<evidence type="ECO:0000313" key="2">
    <source>
        <dbReference type="EMBL" id="PSV99733.1"/>
    </source>
</evidence>
<sequence length="201" mass="23176">MTELKTRCYWASHSELEGQYHDNEWGVVNKNDCYLFEFLTLEGAQAGLNWYTILKKRASYKEAFEGYDIDTLASYSDQDIETRITEIIATYDVVRHRSKLRSVFTNARAAQALQRQYGNLATPLWQFVNHKPQLNQWSSKDQVPVTTVESLALSQFLKQHGFKFIGNITCYAFMQAVGMVNDHTINCHCYHGISNDTIKSL</sequence>
<accession>A0A2T3MR60</accession>
<reference evidence="2 3" key="1">
    <citation type="submission" date="2018-01" db="EMBL/GenBank/DDBJ databases">
        <title>Whole genome sequencing of Histamine producing bacteria.</title>
        <authorList>
            <person name="Butler K."/>
        </authorList>
    </citation>
    <scope>NUCLEOTIDE SEQUENCE [LARGE SCALE GENOMIC DNA]</scope>
    <source>
        <strain evidence="2 3">NCIMB 13481</strain>
    </source>
</reference>
<keyword evidence="1" id="KW-0479">Metal-binding</keyword>
<dbReference type="GeneID" id="93546865"/>
<dbReference type="GO" id="GO:0006284">
    <property type="term" value="P:base-excision repair"/>
    <property type="evidence" value="ECO:0007669"/>
    <property type="project" value="InterPro"/>
</dbReference>
<feature type="binding site" evidence="1">
    <location>
        <position position="8"/>
    </location>
    <ligand>
        <name>Zn(2+)</name>
        <dbReference type="ChEBI" id="CHEBI:29105"/>
    </ligand>
</feature>
<feature type="binding site" evidence="1">
    <location>
        <position position="183"/>
    </location>
    <ligand>
        <name>Zn(2+)</name>
        <dbReference type="ChEBI" id="CHEBI:29105"/>
    </ligand>
</feature>
<dbReference type="AlphaFoldDB" id="A0A2T3MR60"/>
<dbReference type="STRING" id="56192.UB38_09600"/>
<feature type="binding site" evidence="1">
    <location>
        <position position="21"/>
    </location>
    <ligand>
        <name>Zn(2+)</name>
        <dbReference type="ChEBI" id="CHEBI:29105"/>
    </ligand>
</feature>
<dbReference type="Gene3D" id="1.10.340.30">
    <property type="entry name" value="Hypothetical protein, domain 2"/>
    <property type="match status" value="1"/>
</dbReference>
<dbReference type="Pfam" id="PF03352">
    <property type="entry name" value="Adenine_glyco"/>
    <property type="match status" value="1"/>
</dbReference>
<feature type="binding site" evidence="1">
    <location>
        <position position="187"/>
    </location>
    <ligand>
        <name>Zn(2+)</name>
        <dbReference type="ChEBI" id="CHEBI:29105"/>
    </ligand>
</feature>